<name>A0A4U3AHK3_BACMY</name>
<dbReference type="EMBL" id="SZOD01000070">
    <property type="protein sequence ID" value="TKI87069.1"/>
    <property type="molecule type" value="Genomic_DNA"/>
</dbReference>
<reference evidence="5 6" key="1">
    <citation type="journal article" date="2019" name="Environ. Microbiol.">
        <title>An active ?-lactamase is a part of an orchestrated cell wall stress resistance network of Bacillus subtilis and related rhizosphere species.</title>
        <authorList>
            <person name="Bucher T."/>
            <person name="Keren-Paz A."/>
            <person name="Hausser J."/>
            <person name="Olender T."/>
            <person name="Cytryn E."/>
            <person name="Kolodkin-Gal I."/>
        </authorList>
    </citation>
    <scope>NUCLEOTIDE SEQUENCE [LARGE SCALE GENOMIC DNA]</scope>
    <source>
        <strain evidence="5 6">I186</strain>
    </source>
</reference>
<dbReference type="AlphaFoldDB" id="A0A4U3AHK3"/>
<dbReference type="Pfam" id="PF00589">
    <property type="entry name" value="Phage_integrase"/>
    <property type="match status" value="1"/>
</dbReference>
<keyword evidence="2" id="KW-0238">DNA-binding</keyword>
<feature type="domain" description="Tyr recombinase" evidence="4">
    <location>
        <begin position="140"/>
        <end position="341"/>
    </location>
</feature>
<evidence type="ECO:0000256" key="2">
    <source>
        <dbReference type="ARBA" id="ARBA00023125"/>
    </source>
</evidence>
<dbReference type="InterPro" id="IPR002104">
    <property type="entry name" value="Integrase_catalytic"/>
</dbReference>
<dbReference type="GO" id="GO:0003677">
    <property type="term" value="F:DNA binding"/>
    <property type="evidence" value="ECO:0007669"/>
    <property type="project" value="UniProtKB-KW"/>
</dbReference>
<comment type="caution">
    <text evidence="5">The sequence shown here is derived from an EMBL/GenBank/DDBJ whole genome shotgun (WGS) entry which is preliminary data.</text>
</comment>
<dbReference type="PANTHER" id="PTHR30349">
    <property type="entry name" value="PHAGE INTEGRASE-RELATED"/>
    <property type="match status" value="1"/>
</dbReference>
<dbReference type="RefSeq" id="WP_081143622.1">
    <property type="nucleotide sequence ID" value="NZ_SZOD01000070.1"/>
</dbReference>
<proteinExistence type="inferred from homology"/>
<dbReference type="PROSITE" id="PS51898">
    <property type="entry name" value="TYR_RECOMBINASE"/>
    <property type="match status" value="1"/>
</dbReference>
<evidence type="ECO:0000313" key="6">
    <source>
        <dbReference type="Proteomes" id="UP000305524"/>
    </source>
</evidence>
<dbReference type="InterPro" id="IPR011010">
    <property type="entry name" value="DNA_brk_join_enz"/>
</dbReference>
<dbReference type="SUPFAM" id="SSF56349">
    <property type="entry name" value="DNA breaking-rejoining enzymes"/>
    <property type="match status" value="1"/>
</dbReference>
<dbReference type="InterPro" id="IPR050090">
    <property type="entry name" value="Tyrosine_recombinase_XerCD"/>
</dbReference>
<evidence type="ECO:0000256" key="3">
    <source>
        <dbReference type="ARBA" id="ARBA00023172"/>
    </source>
</evidence>
<dbReference type="Proteomes" id="UP000305524">
    <property type="component" value="Unassembled WGS sequence"/>
</dbReference>
<evidence type="ECO:0000313" key="5">
    <source>
        <dbReference type="EMBL" id="TKI87069.1"/>
    </source>
</evidence>
<sequence>MGKRSFFALTNYPNDEFNLPTFEESREYQTKLIGSWEKQQRVLGYTEQSIAIGLRCLDEFLKISDKFIWEITIHDADEFYFGLVGRGLAYSTRRKYQSTLTSFLDYLRTRHSHEIWEKYRVRVPTIIDKFNKYYHRNDDHEEKVIPPLPGVLERFWNGLKEEMKNARKYATVARDYVIFRLLELTGLRIFEIVMLDVKDCRFDLGESGKLHVRYGKGSKGSGYKPRWVPLLDDADRLLKWYLENIRPLFTKQEQGPLFYAESGNRISRDTARSALRRRQEKLGFTEEEIFSPHQLRHSFATRQTEMGVDLLTLKELLGHVEISTTFNYAKPGSDHIEKRIRMAQEKWKRQLKQYGEEVKEDDFRVETKKSDG</sequence>
<dbReference type="Gene3D" id="1.10.443.10">
    <property type="entry name" value="Intergrase catalytic core"/>
    <property type="match status" value="1"/>
</dbReference>
<dbReference type="PANTHER" id="PTHR30349:SF41">
    <property type="entry name" value="INTEGRASE_RECOMBINASE PROTEIN MJ0367-RELATED"/>
    <property type="match status" value="1"/>
</dbReference>
<protein>
    <submittedName>
        <fullName evidence="5">Site-specific integrase</fullName>
    </submittedName>
</protein>
<dbReference type="GO" id="GO:0015074">
    <property type="term" value="P:DNA integration"/>
    <property type="evidence" value="ECO:0007669"/>
    <property type="project" value="InterPro"/>
</dbReference>
<dbReference type="InterPro" id="IPR013762">
    <property type="entry name" value="Integrase-like_cat_sf"/>
</dbReference>
<comment type="similarity">
    <text evidence="1">Belongs to the 'phage' integrase family.</text>
</comment>
<organism evidence="5 6">
    <name type="scientific">Bacillus mycoides</name>
    <dbReference type="NCBI Taxonomy" id="1405"/>
    <lineage>
        <taxon>Bacteria</taxon>
        <taxon>Bacillati</taxon>
        <taxon>Bacillota</taxon>
        <taxon>Bacilli</taxon>
        <taxon>Bacillales</taxon>
        <taxon>Bacillaceae</taxon>
        <taxon>Bacillus</taxon>
        <taxon>Bacillus cereus group</taxon>
    </lineage>
</organism>
<evidence type="ECO:0000256" key="1">
    <source>
        <dbReference type="ARBA" id="ARBA00008857"/>
    </source>
</evidence>
<dbReference type="CDD" id="cd00397">
    <property type="entry name" value="DNA_BRE_C"/>
    <property type="match status" value="1"/>
</dbReference>
<evidence type="ECO:0000259" key="4">
    <source>
        <dbReference type="PROSITE" id="PS51898"/>
    </source>
</evidence>
<accession>A0A4U3AHK3</accession>
<dbReference type="GO" id="GO:0006310">
    <property type="term" value="P:DNA recombination"/>
    <property type="evidence" value="ECO:0007669"/>
    <property type="project" value="UniProtKB-KW"/>
</dbReference>
<gene>
    <name evidence="5" type="ORF">FC701_03195</name>
</gene>
<keyword evidence="3" id="KW-0233">DNA recombination</keyword>